<dbReference type="RefSeq" id="WP_187304169.1">
    <property type="nucleotide sequence ID" value="NZ_JACRYT010000025.1"/>
</dbReference>
<accession>A0A923SRV1</accession>
<dbReference type="EMBL" id="JACRYT010000025">
    <property type="protein sequence ID" value="MBC6681071.1"/>
    <property type="molecule type" value="Genomic_DNA"/>
</dbReference>
<dbReference type="Gene3D" id="2.60.40.1080">
    <property type="match status" value="3"/>
</dbReference>
<feature type="signal peptide" evidence="1">
    <location>
        <begin position="1"/>
        <end position="33"/>
    </location>
</feature>
<keyword evidence="4" id="KW-1185">Reference proteome</keyword>
<organism evidence="3 4">
    <name type="scientific">Zhenpiania hominis</name>
    <dbReference type="NCBI Taxonomy" id="2763644"/>
    <lineage>
        <taxon>Bacteria</taxon>
        <taxon>Bacillati</taxon>
        <taxon>Bacillota</taxon>
        <taxon>Clostridia</taxon>
        <taxon>Peptostreptococcales</taxon>
        <taxon>Anaerovoracaceae</taxon>
        <taxon>Zhenpiania</taxon>
    </lineage>
</organism>
<name>A0A923SRV1_9FIRM</name>
<sequence>MVQTRKKWMALIIAAAMAFSVIGLGLSTESVSAASKKAPKPKKIYLKATSKRVDIKGKVRVSVKSVRPKNASKKVRWKSSNPRIARVSKNGVVTGKRTGKVRITATSKRSKRVKKTITIRVKKMTPRVKIASKATAYTGVKKTVKATVGPKGVYNKGVRYKSSNRNIATVSSKGVITPKKKGTVTITAYSKENKKYRDKCRVTVRQSITGMKFAVASKEMQTGTTATNALTISPSNPYSKAVTYTSSNQAVATVNASGTVTAVAPGTATITATAKYGAKKTASYKVTVYDVLNASNGTYTLDESKYSSYRVSAVREGKPASITLTPADIDNLFGNGNAGFDWSNAMSVRDNFPKAAFNYNSGNDYIFSKSGNKVTIKFSDDVMRTSWYYVPDKSFVMEGNGYTLTLFQMADGTGEQISLTMQDNTLKAGSDTKGVTLEKNGDTIEVTATARGTTVNATLRSVSATQYTVSFDPSYISKYQVEVKAYK</sequence>
<feature type="domain" description="BIG2" evidence="2">
    <location>
        <begin position="124"/>
        <end position="200"/>
    </location>
</feature>
<dbReference type="PANTHER" id="PTHR23019:SF0">
    <property type="entry name" value="NUCLEAR PORE MEMBRANE GLYCOPROTEIN 210"/>
    <property type="match status" value="1"/>
</dbReference>
<dbReference type="InterPro" id="IPR045197">
    <property type="entry name" value="NUP210-like"/>
</dbReference>
<dbReference type="PANTHER" id="PTHR23019">
    <property type="entry name" value="NUCLEAR PORE MEMBRANE GLYCOPROTEIN GP210-RELATED"/>
    <property type="match status" value="1"/>
</dbReference>
<dbReference type="SMART" id="SM00635">
    <property type="entry name" value="BID_2"/>
    <property type="match status" value="3"/>
</dbReference>
<evidence type="ECO:0000313" key="4">
    <source>
        <dbReference type="Proteomes" id="UP000602647"/>
    </source>
</evidence>
<keyword evidence="1" id="KW-0732">Signal</keyword>
<protein>
    <submittedName>
        <fullName evidence="3">Ig-like domain-containing protein</fullName>
    </submittedName>
</protein>
<dbReference type="Proteomes" id="UP000602647">
    <property type="component" value="Unassembled WGS sequence"/>
</dbReference>
<gene>
    <name evidence="3" type="ORF">H9L42_14710</name>
</gene>
<dbReference type="AlphaFoldDB" id="A0A923SRV1"/>
<feature type="domain" description="BIG2" evidence="2">
    <location>
        <begin position="207"/>
        <end position="284"/>
    </location>
</feature>
<proteinExistence type="predicted"/>
<evidence type="ECO:0000256" key="1">
    <source>
        <dbReference type="SAM" id="SignalP"/>
    </source>
</evidence>
<dbReference type="InterPro" id="IPR008964">
    <property type="entry name" value="Invasin/intimin_cell_adhesion"/>
</dbReference>
<reference evidence="3" key="1">
    <citation type="submission" date="2020-08" db="EMBL/GenBank/DDBJ databases">
        <title>Genome public.</title>
        <authorList>
            <person name="Liu C."/>
            <person name="Sun Q."/>
        </authorList>
    </citation>
    <scope>NUCLEOTIDE SEQUENCE</scope>
    <source>
        <strain evidence="3">BX12</strain>
    </source>
</reference>
<evidence type="ECO:0000313" key="3">
    <source>
        <dbReference type="EMBL" id="MBC6681071.1"/>
    </source>
</evidence>
<feature type="chain" id="PRO_5038083574" evidence="1">
    <location>
        <begin position="34"/>
        <end position="487"/>
    </location>
</feature>
<dbReference type="Pfam" id="PF02368">
    <property type="entry name" value="Big_2"/>
    <property type="match status" value="3"/>
</dbReference>
<dbReference type="InterPro" id="IPR003343">
    <property type="entry name" value="Big_2"/>
</dbReference>
<dbReference type="SUPFAM" id="SSF49373">
    <property type="entry name" value="Invasin/intimin cell-adhesion fragments"/>
    <property type="match status" value="3"/>
</dbReference>
<evidence type="ECO:0000259" key="2">
    <source>
        <dbReference type="SMART" id="SM00635"/>
    </source>
</evidence>
<comment type="caution">
    <text evidence="3">The sequence shown here is derived from an EMBL/GenBank/DDBJ whole genome shotgun (WGS) entry which is preliminary data.</text>
</comment>
<feature type="domain" description="BIG2" evidence="2">
    <location>
        <begin position="38"/>
        <end position="117"/>
    </location>
</feature>